<sequence>MGICRSSPMPEVKEINEINFIEKKNQIIVQNVEQEENQARGKKAKQDLEKEKEKEKAKIDEDKPKDQKEYQGKFIEPSLPAYFIEKVNYKPKEEYRYLPPYQDEDGSIYKGQWSKGEANGYGQMLKPDGTYFKGLWQSDIFTEGGILYPNGEFFIGTANFGIRCLKNGVMFQGEADYGIPHGQGVEIHPNGKKNQAFYQFGEKIQQDQNQKNH</sequence>
<feature type="compositionally biased region" description="Basic and acidic residues" evidence="2">
    <location>
        <begin position="44"/>
        <end position="71"/>
    </location>
</feature>
<dbReference type="OrthoDB" id="300500at2759"/>
<feature type="region of interest" description="Disordered" evidence="2">
    <location>
        <begin position="33"/>
        <end position="71"/>
    </location>
</feature>
<evidence type="ECO:0000313" key="4">
    <source>
        <dbReference type="Proteomes" id="UP000692954"/>
    </source>
</evidence>
<evidence type="ECO:0000256" key="2">
    <source>
        <dbReference type="SAM" id="MobiDB-lite"/>
    </source>
</evidence>
<evidence type="ECO:0008006" key="5">
    <source>
        <dbReference type="Google" id="ProtNLM"/>
    </source>
</evidence>
<comment type="caution">
    <text evidence="3">The sequence shown here is derived from an EMBL/GenBank/DDBJ whole genome shotgun (WGS) entry which is preliminary data.</text>
</comment>
<evidence type="ECO:0000256" key="1">
    <source>
        <dbReference type="ARBA" id="ARBA00022737"/>
    </source>
</evidence>
<organism evidence="3 4">
    <name type="scientific">Paramecium sonneborni</name>
    <dbReference type="NCBI Taxonomy" id="65129"/>
    <lineage>
        <taxon>Eukaryota</taxon>
        <taxon>Sar</taxon>
        <taxon>Alveolata</taxon>
        <taxon>Ciliophora</taxon>
        <taxon>Intramacronucleata</taxon>
        <taxon>Oligohymenophorea</taxon>
        <taxon>Peniculida</taxon>
        <taxon>Parameciidae</taxon>
        <taxon>Paramecium</taxon>
    </lineage>
</organism>
<dbReference type="Proteomes" id="UP000692954">
    <property type="component" value="Unassembled WGS sequence"/>
</dbReference>
<name>A0A8S1P280_9CILI</name>
<gene>
    <name evidence="3" type="ORF">PSON_ATCC_30995.1.T0640015</name>
</gene>
<protein>
    <recommendedName>
        <fullName evidence="5">MORN repeat protein</fullName>
    </recommendedName>
</protein>
<proteinExistence type="predicted"/>
<evidence type="ECO:0000313" key="3">
    <source>
        <dbReference type="EMBL" id="CAD8095124.1"/>
    </source>
</evidence>
<dbReference type="Pfam" id="PF02493">
    <property type="entry name" value="MORN"/>
    <property type="match status" value="2"/>
</dbReference>
<dbReference type="AlphaFoldDB" id="A0A8S1P280"/>
<dbReference type="EMBL" id="CAJJDN010000064">
    <property type="protein sequence ID" value="CAD8095124.1"/>
    <property type="molecule type" value="Genomic_DNA"/>
</dbReference>
<dbReference type="InterPro" id="IPR003409">
    <property type="entry name" value="MORN"/>
</dbReference>
<keyword evidence="1" id="KW-0677">Repeat</keyword>
<reference evidence="3" key="1">
    <citation type="submission" date="2021-01" db="EMBL/GenBank/DDBJ databases">
        <authorList>
            <consortium name="Genoscope - CEA"/>
            <person name="William W."/>
        </authorList>
    </citation>
    <scope>NUCLEOTIDE SEQUENCE</scope>
</reference>
<accession>A0A8S1P280</accession>
<keyword evidence="4" id="KW-1185">Reference proteome</keyword>